<dbReference type="OrthoDB" id="3069034at2759"/>
<organism evidence="1 2">
    <name type="scientific">Galerina marginata (strain CBS 339.88)</name>
    <dbReference type="NCBI Taxonomy" id="685588"/>
    <lineage>
        <taxon>Eukaryota</taxon>
        <taxon>Fungi</taxon>
        <taxon>Dikarya</taxon>
        <taxon>Basidiomycota</taxon>
        <taxon>Agaricomycotina</taxon>
        <taxon>Agaricomycetes</taxon>
        <taxon>Agaricomycetidae</taxon>
        <taxon>Agaricales</taxon>
        <taxon>Agaricineae</taxon>
        <taxon>Strophariaceae</taxon>
        <taxon>Galerina</taxon>
    </lineage>
</organism>
<evidence type="ECO:0000313" key="2">
    <source>
        <dbReference type="Proteomes" id="UP000027222"/>
    </source>
</evidence>
<dbReference type="AlphaFoldDB" id="A0A067S9K4"/>
<protein>
    <recommendedName>
        <fullName evidence="3">F-box domain-containing protein</fullName>
    </recommendedName>
</protein>
<dbReference type="EMBL" id="KL142414">
    <property type="protein sequence ID" value="KDR67521.1"/>
    <property type="molecule type" value="Genomic_DNA"/>
</dbReference>
<keyword evidence="2" id="KW-1185">Reference proteome</keyword>
<accession>A0A067S9K4</accession>
<evidence type="ECO:0000313" key="1">
    <source>
        <dbReference type="EMBL" id="KDR67521.1"/>
    </source>
</evidence>
<sequence>MAPSSTSPQIYYESGPAPGLGLLFPTTVAPFASSSKRPMRRDGPSQPSTPADLLRLSLDKSLDWNAWRTSRVEPFIHNRVAKSPTSPNTLEIDWPTFSKSKGRGDMAAKHILQTLFHFLSIHLDHRCPLATFTKMSIHVPEEVHDSVRIAPEEKDMVDLLHASHVRELYWEGDFLFLNMSFCNLPSDSLRVLSLAMCNISVMDALGVLNECPNLEALTIETITSTDKEIVHSDAIRNRRQVVLLKLKTIRIKSTIHIDGFLKQLKIPSRGIKSDFECPPMDAEIEMEMTAQF</sequence>
<gene>
    <name evidence="1" type="ORF">GALMADRAFT_258144</name>
</gene>
<dbReference type="SUPFAM" id="SSF52047">
    <property type="entry name" value="RNI-like"/>
    <property type="match status" value="1"/>
</dbReference>
<evidence type="ECO:0008006" key="3">
    <source>
        <dbReference type="Google" id="ProtNLM"/>
    </source>
</evidence>
<dbReference type="Proteomes" id="UP000027222">
    <property type="component" value="Unassembled WGS sequence"/>
</dbReference>
<dbReference type="HOGENOM" id="CLU_953305_0_0_1"/>
<proteinExistence type="predicted"/>
<reference evidence="2" key="1">
    <citation type="journal article" date="2014" name="Proc. Natl. Acad. Sci. U.S.A.">
        <title>Extensive sampling of basidiomycete genomes demonstrates inadequacy of the white-rot/brown-rot paradigm for wood decay fungi.</title>
        <authorList>
            <person name="Riley R."/>
            <person name="Salamov A.A."/>
            <person name="Brown D.W."/>
            <person name="Nagy L.G."/>
            <person name="Floudas D."/>
            <person name="Held B.W."/>
            <person name="Levasseur A."/>
            <person name="Lombard V."/>
            <person name="Morin E."/>
            <person name="Otillar R."/>
            <person name="Lindquist E.A."/>
            <person name="Sun H."/>
            <person name="LaButti K.M."/>
            <person name="Schmutz J."/>
            <person name="Jabbour D."/>
            <person name="Luo H."/>
            <person name="Baker S.E."/>
            <person name="Pisabarro A.G."/>
            <person name="Walton J.D."/>
            <person name="Blanchette R.A."/>
            <person name="Henrissat B."/>
            <person name="Martin F."/>
            <person name="Cullen D."/>
            <person name="Hibbett D.S."/>
            <person name="Grigoriev I.V."/>
        </authorList>
    </citation>
    <scope>NUCLEOTIDE SEQUENCE [LARGE SCALE GENOMIC DNA]</scope>
    <source>
        <strain evidence="2">CBS 339.88</strain>
    </source>
</reference>
<name>A0A067S9K4_GALM3</name>